<keyword evidence="6" id="KW-1185">Reference proteome</keyword>
<dbReference type="SMART" id="SM00128">
    <property type="entry name" value="IPPc"/>
    <property type="match status" value="1"/>
</dbReference>
<name>A0AA36CSS8_9BILA</name>
<dbReference type="EC" id="3.1.3.56" evidence="1"/>
<feature type="non-terminal residue" evidence="5">
    <location>
        <position position="427"/>
    </location>
</feature>
<dbReference type="PANTHER" id="PTHR12997">
    <property type="entry name" value="TYPE I INOSITOL-1,4,5-TRISPHOSPHATE 5-PHOSPHATASE"/>
    <property type="match status" value="1"/>
</dbReference>
<evidence type="ECO:0000256" key="1">
    <source>
        <dbReference type="ARBA" id="ARBA00012997"/>
    </source>
</evidence>
<dbReference type="SUPFAM" id="SSF56219">
    <property type="entry name" value="DNase I-like"/>
    <property type="match status" value="1"/>
</dbReference>
<dbReference type="InterPro" id="IPR039737">
    <property type="entry name" value="INPP5A"/>
</dbReference>
<proteinExistence type="inferred from homology"/>
<evidence type="ECO:0000256" key="2">
    <source>
        <dbReference type="ARBA" id="ARBA00022801"/>
    </source>
</evidence>
<sequence>MRRVLFLTANVGSLFEEDARLQGQWLNVITERILGEQAEFVVMHMQETGGKNFQQCSGQVPGLVQKLYDRIRQEYPVARAILDIDFEQDMYTALGSMYFVRKSSVDKVEQYNFIAGRYERLNPGIEMITKDLENYSLVIKQKFPKHFWPAFKWGRKGFVHVRFRFNKHYFDLVNVHLFHDENNLALIHENPNLYSSNRQRALAFVLAHLKETQNGHPSHTFLFGDLNFRLDSTRFLNKLTAATESHPIDESDLHSHASMANNLNAPQVLHSNSGGDLEVSNKLPLPTEQLRRTVSAVEFRREVANEDSDSETNCVLRIEKKRFDYFNAKQLLQDWKSYLEFDFETKAFPELYEVPINFPPTYPWSEDPTDCGVLMKTRAPAWCDRVLMNENAWRVVQSGAPAYHSFGRDTCMGDHKPVYLSFAVPDS</sequence>
<organism evidence="5 6">
    <name type="scientific">Mesorhabditis spiculigera</name>
    <dbReference type="NCBI Taxonomy" id="96644"/>
    <lineage>
        <taxon>Eukaryota</taxon>
        <taxon>Metazoa</taxon>
        <taxon>Ecdysozoa</taxon>
        <taxon>Nematoda</taxon>
        <taxon>Chromadorea</taxon>
        <taxon>Rhabditida</taxon>
        <taxon>Rhabditina</taxon>
        <taxon>Rhabditomorpha</taxon>
        <taxon>Rhabditoidea</taxon>
        <taxon>Rhabditidae</taxon>
        <taxon>Mesorhabditinae</taxon>
        <taxon>Mesorhabditis</taxon>
    </lineage>
</organism>
<protein>
    <recommendedName>
        <fullName evidence="1">inositol-polyphosphate 5-phosphatase</fullName>
        <ecNumber evidence="1">3.1.3.56</ecNumber>
    </recommendedName>
</protein>
<evidence type="ECO:0000259" key="4">
    <source>
        <dbReference type="SMART" id="SM00128"/>
    </source>
</evidence>
<dbReference type="InterPro" id="IPR036691">
    <property type="entry name" value="Endo/exonu/phosph_ase_sf"/>
</dbReference>
<evidence type="ECO:0000313" key="6">
    <source>
        <dbReference type="Proteomes" id="UP001177023"/>
    </source>
</evidence>
<dbReference type="Pfam" id="PF22669">
    <property type="entry name" value="Exo_endo_phos2"/>
    <property type="match status" value="2"/>
</dbReference>
<dbReference type="AlphaFoldDB" id="A0AA36CSS8"/>
<accession>A0AA36CSS8</accession>
<evidence type="ECO:0000313" key="5">
    <source>
        <dbReference type="EMBL" id="CAJ0574647.1"/>
    </source>
</evidence>
<dbReference type="EMBL" id="CATQJA010002632">
    <property type="protein sequence ID" value="CAJ0574647.1"/>
    <property type="molecule type" value="Genomic_DNA"/>
</dbReference>
<dbReference type="Proteomes" id="UP001177023">
    <property type="component" value="Unassembled WGS sequence"/>
</dbReference>
<reference evidence="5" key="1">
    <citation type="submission" date="2023-06" db="EMBL/GenBank/DDBJ databases">
        <authorList>
            <person name="Delattre M."/>
        </authorList>
    </citation>
    <scope>NUCLEOTIDE SEQUENCE</scope>
    <source>
        <strain evidence="5">AF72</strain>
    </source>
</reference>
<dbReference type="InterPro" id="IPR000300">
    <property type="entry name" value="IPPc"/>
</dbReference>
<comment type="caution">
    <text evidence="5">The sequence shown here is derived from an EMBL/GenBank/DDBJ whole genome shotgun (WGS) entry which is preliminary data.</text>
</comment>
<dbReference type="PANTHER" id="PTHR12997:SF2">
    <property type="entry name" value="INOSITOL POLYPHOSPHATE-5-PHOSPHATASE A"/>
    <property type="match status" value="1"/>
</dbReference>
<dbReference type="GO" id="GO:0004445">
    <property type="term" value="F:inositol-polyphosphate 5-phosphatase activity"/>
    <property type="evidence" value="ECO:0007669"/>
    <property type="project" value="UniProtKB-EC"/>
</dbReference>
<gene>
    <name evidence="5" type="ORF">MSPICULIGERA_LOCUS12977</name>
</gene>
<evidence type="ECO:0000256" key="3">
    <source>
        <dbReference type="ARBA" id="ARBA00023599"/>
    </source>
</evidence>
<dbReference type="FunFam" id="3.60.10.10:FF:000112">
    <property type="entry name" value="Probable type I inositol 1,4,5-trisphosphate 5-phosphatase"/>
    <property type="match status" value="2"/>
</dbReference>
<dbReference type="GO" id="GO:0046856">
    <property type="term" value="P:phosphatidylinositol dephosphorylation"/>
    <property type="evidence" value="ECO:0007669"/>
    <property type="project" value="InterPro"/>
</dbReference>
<comment type="similarity">
    <text evidence="3">Belongs to the inositol 1,4,5-trisphosphate 5-phosphatase type I family.</text>
</comment>
<dbReference type="Gene3D" id="3.60.10.10">
    <property type="entry name" value="Endonuclease/exonuclease/phosphatase"/>
    <property type="match status" value="1"/>
</dbReference>
<feature type="domain" description="Inositol polyphosphate-related phosphatase" evidence="4">
    <location>
        <begin position="1"/>
        <end position="426"/>
    </location>
</feature>
<keyword evidence="2" id="KW-0378">Hydrolase</keyword>